<proteinExistence type="inferred from homology"/>
<evidence type="ECO:0000256" key="1">
    <source>
        <dbReference type="ARBA" id="ARBA00004123"/>
    </source>
</evidence>
<dbReference type="Pfam" id="PF24138">
    <property type="entry name" value="TPR_TNPO3_IPO13_2nd"/>
    <property type="match status" value="1"/>
</dbReference>
<dbReference type="InterPro" id="IPR058537">
    <property type="entry name" value="TPR_TNPO3_IPO13_4th"/>
</dbReference>
<comment type="subcellular location">
    <subcellularLocation>
        <location evidence="1">Nucleus</location>
    </subcellularLocation>
</comment>
<evidence type="ECO:0000256" key="3">
    <source>
        <dbReference type="ARBA" id="ARBA00022448"/>
    </source>
</evidence>
<dbReference type="AlphaFoldDB" id="A0A317YFT6"/>
<dbReference type="SUPFAM" id="SSF48371">
    <property type="entry name" value="ARM repeat"/>
    <property type="match status" value="1"/>
</dbReference>
<accession>A0A317YFT6</accession>
<dbReference type="PANTHER" id="PTHR12363">
    <property type="entry name" value="TRANSPORTIN 3 AND IMPORTIN 13"/>
    <property type="match status" value="1"/>
</dbReference>
<evidence type="ECO:0000313" key="5">
    <source>
        <dbReference type="EMBL" id="PWZ57439.1"/>
    </source>
</evidence>
<protein>
    <submittedName>
        <fullName evidence="5">Transportin MOS14</fullName>
    </submittedName>
</protein>
<dbReference type="PANTHER" id="PTHR12363:SF33">
    <property type="entry name" value="IMPORTIN-13"/>
    <property type="match status" value="1"/>
</dbReference>
<evidence type="ECO:0000256" key="4">
    <source>
        <dbReference type="ARBA" id="ARBA00023242"/>
    </source>
</evidence>
<comment type="caution">
    <text evidence="5">The sequence shown here is derived from an EMBL/GenBank/DDBJ whole genome shotgun (WGS) entry which is preliminary data.</text>
</comment>
<keyword evidence="3" id="KW-0813">Transport</keyword>
<name>A0A317YFT6_MAIZE</name>
<sequence length="656" mass="73547">MLVGCCQDWIPKAAISFTCHCLPPKSTLFPPAAELLHFTSELIHATVSHGSGAIAERMPLIQILVPHIMGLKEQLKDPSKDEEDVKAIARLYADMGESYVDLIATGSDDSIQIVNALLEVTSLLEFDISSMTFNFWHRLKRNLIKRDSYVSYGSEVAIEAEKNRRLQVFRPKFETLVSLVSFRVEYPEDYHTFSEEDRRDFRHVRYAVSDVLLDATEVLGGDSTLKLLSTKLAQAYGSCNNEQNPKWQPVEAALFCIQAIARSVSIEEREILPQVMSLLPCLPHHEQLLQTVCSTIGAFSKWIDAAPAELSILPPLVDILNKGMSTSEDTAAAASMAFNNVKQPEVVAEAVYRYWPTLKSIFDQRAWDTRTMESICRSCKFAVRTCGRVMGMTIGAMLEEIQTLYQQHKQSCFLYLSSEVIKIFGSDPSCAGYLTNLIQILFSHTVQLLRTIQDFTARPDIADDCYLLASRCIRYCPDLFIPTEMFQRLVDCAMAGITIQHREACKSILSFLSDVIDLPNSSDGGQYRKVINTIILHRGATLTRIMIAALTGALPSGRLEEVSYVLLSLSRVFGENMLNWARESINLIPPQALTDAERLRFFNTISDAASGSSLHTITDRFGEISDVCRRNKTVQDLVQSALRPHDLTFTVVPQQM</sequence>
<dbReference type="Gene3D" id="1.25.10.10">
    <property type="entry name" value="Leucine-rich Repeat Variant"/>
    <property type="match status" value="2"/>
</dbReference>
<dbReference type="InterPro" id="IPR057941">
    <property type="entry name" value="TPR_TNPO3_IPO13_2nd"/>
</dbReference>
<dbReference type="InterPro" id="IPR051345">
    <property type="entry name" value="Importin_beta-like_NTR"/>
</dbReference>
<dbReference type="InterPro" id="IPR016024">
    <property type="entry name" value="ARM-type_fold"/>
</dbReference>
<keyword evidence="4" id="KW-0539">Nucleus</keyword>
<dbReference type="GO" id="GO:0005634">
    <property type="term" value="C:nucleus"/>
    <property type="evidence" value="ECO:0007669"/>
    <property type="project" value="UniProtKB-SubCell"/>
</dbReference>
<organism evidence="5">
    <name type="scientific">Zea mays</name>
    <name type="common">Maize</name>
    <dbReference type="NCBI Taxonomy" id="4577"/>
    <lineage>
        <taxon>Eukaryota</taxon>
        <taxon>Viridiplantae</taxon>
        <taxon>Streptophyta</taxon>
        <taxon>Embryophyta</taxon>
        <taxon>Tracheophyta</taxon>
        <taxon>Spermatophyta</taxon>
        <taxon>Magnoliopsida</taxon>
        <taxon>Liliopsida</taxon>
        <taxon>Poales</taxon>
        <taxon>Poaceae</taxon>
        <taxon>PACMAD clade</taxon>
        <taxon>Panicoideae</taxon>
        <taxon>Andropogonodae</taxon>
        <taxon>Andropogoneae</taxon>
        <taxon>Tripsacinae</taxon>
        <taxon>Zea</taxon>
    </lineage>
</organism>
<evidence type="ECO:0000256" key="2">
    <source>
        <dbReference type="ARBA" id="ARBA00007991"/>
    </source>
</evidence>
<gene>
    <name evidence="5" type="primary">MOS14_3</name>
    <name evidence="5" type="ORF">Zm00014a_008860</name>
</gene>
<dbReference type="Pfam" id="PF24139">
    <property type="entry name" value="TPR_TNPO3_IPO13_4th"/>
    <property type="match status" value="1"/>
</dbReference>
<dbReference type="InterPro" id="IPR011989">
    <property type="entry name" value="ARM-like"/>
</dbReference>
<comment type="similarity">
    <text evidence="2">Belongs to the importin beta family.</text>
</comment>
<reference evidence="5" key="1">
    <citation type="journal article" date="2018" name="Nat. Genet.">
        <title>Extensive intraspecific gene order and gene structural variations between Mo17 and other maize genomes.</title>
        <authorList>
            <person name="Sun S."/>
            <person name="Zhou Y."/>
            <person name="Chen J."/>
            <person name="Shi J."/>
            <person name="Zhao H."/>
            <person name="Zhao H."/>
            <person name="Song W."/>
            <person name="Zhang M."/>
            <person name="Cui Y."/>
            <person name="Dong X."/>
            <person name="Liu H."/>
            <person name="Ma X."/>
            <person name="Jiao Y."/>
            <person name="Wang B."/>
            <person name="Wei X."/>
            <person name="Stein J.C."/>
            <person name="Glaubitz J.C."/>
            <person name="Lu F."/>
            <person name="Yu G."/>
            <person name="Liang C."/>
            <person name="Fengler K."/>
            <person name="Li B."/>
            <person name="Rafalski A."/>
            <person name="Schnable P.S."/>
            <person name="Ware D.H."/>
            <person name="Buckler E.S."/>
            <person name="Lai J."/>
        </authorList>
    </citation>
    <scope>NUCLEOTIDE SEQUENCE [LARGE SCALE GENOMIC DNA]</scope>
    <source>
        <tissue evidence="5">Seedling</tissue>
    </source>
</reference>
<dbReference type="EMBL" id="NCVQ01000001">
    <property type="protein sequence ID" value="PWZ57439.1"/>
    <property type="molecule type" value="Genomic_DNA"/>
</dbReference>
<dbReference type="Proteomes" id="UP000251960">
    <property type="component" value="Chromosome 1"/>
</dbReference>